<name>S8FXD4_FOMSC</name>
<evidence type="ECO:0000256" key="4">
    <source>
        <dbReference type="ARBA" id="ARBA00022741"/>
    </source>
</evidence>
<evidence type="ECO:0000256" key="6">
    <source>
        <dbReference type="ARBA" id="ARBA00022840"/>
    </source>
</evidence>
<keyword evidence="3" id="KW-0808">Transferase</keyword>
<dbReference type="OrthoDB" id="2104723at2759"/>
<protein>
    <recommendedName>
        <fullName evidence="2">pyridoxal kinase</fullName>
        <ecNumber evidence="2">2.7.1.35</ecNumber>
    </recommendedName>
</protein>
<dbReference type="SUPFAM" id="SSF53613">
    <property type="entry name" value="Ribokinase-like"/>
    <property type="match status" value="1"/>
</dbReference>
<feature type="compositionally biased region" description="Basic and acidic residues" evidence="7">
    <location>
        <begin position="314"/>
        <end position="331"/>
    </location>
</feature>
<dbReference type="InterPro" id="IPR013749">
    <property type="entry name" value="PM/HMP-P_kinase-1"/>
</dbReference>
<dbReference type="EMBL" id="KE504132">
    <property type="protein sequence ID" value="EPT02925.1"/>
    <property type="molecule type" value="Genomic_DNA"/>
</dbReference>
<keyword evidence="4" id="KW-0547">Nucleotide-binding</keyword>
<feature type="region of interest" description="Disordered" evidence="7">
    <location>
        <begin position="312"/>
        <end position="334"/>
    </location>
</feature>
<dbReference type="AlphaFoldDB" id="S8FXD4"/>
<evidence type="ECO:0000259" key="8">
    <source>
        <dbReference type="Pfam" id="PF08543"/>
    </source>
</evidence>
<dbReference type="PANTHER" id="PTHR10534">
    <property type="entry name" value="PYRIDOXAL KINASE"/>
    <property type="match status" value="1"/>
</dbReference>
<evidence type="ECO:0000256" key="7">
    <source>
        <dbReference type="SAM" id="MobiDB-lite"/>
    </source>
</evidence>
<dbReference type="InterPro" id="IPR004625">
    <property type="entry name" value="PyrdxlKinase"/>
</dbReference>
<dbReference type="Pfam" id="PF08543">
    <property type="entry name" value="Phos_pyr_kin"/>
    <property type="match status" value="1"/>
</dbReference>
<dbReference type="GO" id="GO:0009443">
    <property type="term" value="P:pyridoxal 5'-phosphate salvage"/>
    <property type="evidence" value="ECO:0007669"/>
    <property type="project" value="InterPro"/>
</dbReference>
<reference evidence="9 10" key="1">
    <citation type="journal article" date="2012" name="Science">
        <title>The Paleozoic origin of enzymatic lignin decomposition reconstructed from 31 fungal genomes.</title>
        <authorList>
            <person name="Floudas D."/>
            <person name="Binder M."/>
            <person name="Riley R."/>
            <person name="Barry K."/>
            <person name="Blanchette R.A."/>
            <person name="Henrissat B."/>
            <person name="Martinez A.T."/>
            <person name="Otillar R."/>
            <person name="Spatafora J.W."/>
            <person name="Yadav J.S."/>
            <person name="Aerts A."/>
            <person name="Benoit I."/>
            <person name="Boyd A."/>
            <person name="Carlson A."/>
            <person name="Copeland A."/>
            <person name="Coutinho P.M."/>
            <person name="de Vries R.P."/>
            <person name="Ferreira P."/>
            <person name="Findley K."/>
            <person name="Foster B."/>
            <person name="Gaskell J."/>
            <person name="Glotzer D."/>
            <person name="Gorecki P."/>
            <person name="Heitman J."/>
            <person name="Hesse C."/>
            <person name="Hori C."/>
            <person name="Igarashi K."/>
            <person name="Jurgens J.A."/>
            <person name="Kallen N."/>
            <person name="Kersten P."/>
            <person name="Kohler A."/>
            <person name="Kuees U."/>
            <person name="Kumar T.K.A."/>
            <person name="Kuo A."/>
            <person name="LaButti K."/>
            <person name="Larrondo L.F."/>
            <person name="Lindquist E."/>
            <person name="Ling A."/>
            <person name="Lombard V."/>
            <person name="Lucas S."/>
            <person name="Lundell T."/>
            <person name="Martin R."/>
            <person name="McLaughlin D.J."/>
            <person name="Morgenstern I."/>
            <person name="Morin E."/>
            <person name="Murat C."/>
            <person name="Nagy L.G."/>
            <person name="Nolan M."/>
            <person name="Ohm R.A."/>
            <person name="Patyshakuliyeva A."/>
            <person name="Rokas A."/>
            <person name="Ruiz-Duenas F.J."/>
            <person name="Sabat G."/>
            <person name="Salamov A."/>
            <person name="Samejima M."/>
            <person name="Schmutz J."/>
            <person name="Slot J.C."/>
            <person name="St John F."/>
            <person name="Stenlid J."/>
            <person name="Sun H."/>
            <person name="Sun S."/>
            <person name="Syed K."/>
            <person name="Tsang A."/>
            <person name="Wiebenga A."/>
            <person name="Young D."/>
            <person name="Pisabarro A."/>
            <person name="Eastwood D.C."/>
            <person name="Martin F."/>
            <person name="Cullen D."/>
            <person name="Grigoriev I.V."/>
            <person name="Hibbett D.S."/>
        </authorList>
    </citation>
    <scope>NUCLEOTIDE SEQUENCE</scope>
    <source>
        <strain evidence="10">FP-58527</strain>
    </source>
</reference>
<evidence type="ECO:0000256" key="3">
    <source>
        <dbReference type="ARBA" id="ARBA00022679"/>
    </source>
</evidence>
<dbReference type="Gene3D" id="3.40.1190.20">
    <property type="match status" value="1"/>
</dbReference>
<dbReference type="GO" id="GO:0005829">
    <property type="term" value="C:cytosol"/>
    <property type="evidence" value="ECO:0007669"/>
    <property type="project" value="TreeGrafter"/>
</dbReference>
<dbReference type="GO" id="GO:0008478">
    <property type="term" value="F:pyridoxal kinase activity"/>
    <property type="evidence" value="ECO:0007669"/>
    <property type="project" value="UniProtKB-EC"/>
</dbReference>
<dbReference type="FunCoup" id="S8FXD4">
    <property type="interactions" value="410"/>
</dbReference>
<dbReference type="PANTHER" id="PTHR10534:SF2">
    <property type="entry name" value="PYRIDOXAL KINASE"/>
    <property type="match status" value="1"/>
</dbReference>
<dbReference type="STRING" id="743788.S8FXD4"/>
<dbReference type="NCBIfam" id="TIGR00687">
    <property type="entry name" value="pyridox_kin"/>
    <property type="match status" value="1"/>
</dbReference>
<sequence>MPHQNAGRVLSIQSHVAFGYVGGKAAVFPLQCLGYDVDVVNTVHFSNHSGYGRFGGSRATAEELAKLFGLMEQNGLLLCERLLTGYVPGAEALTSVKDLAINMKQMNPELIYLLDPVLGDAGKLYVSPDCIPIYREALQYSTIITPNWFEVEVLTDTRMTDLASLHKALHILHEDYHVPNIVISSIPLKHWLREALPPAVQPAEPESADTDFLACITSAAVNGGGKDGRPRYVVHARCVPCIPGYFSGVGDLFSALVLGHFHLAPRVPASTSTPPADGAADAVECPLAIAVAHALSKTHAILTLTHEYAQGLPEEDRLPTDEEHDAREPERKVRRMRGRELRLIQGQNIIRGAVETECFRMVPWDGFWDG</sequence>
<dbReference type="CDD" id="cd01173">
    <property type="entry name" value="pyridoxal_pyridoxamine_kinase"/>
    <property type="match status" value="1"/>
</dbReference>
<proteinExistence type="inferred from homology"/>
<evidence type="ECO:0000313" key="9">
    <source>
        <dbReference type="EMBL" id="EPT02925.1"/>
    </source>
</evidence>
<dbReference type="EC" id="2.7.1.35" evidence="2"/>
<keyword evidence="5" id="KW-0418">Kinase</keyword>
<organism evidence="9 10">
    <name type="scientific">Fomitopsis schrenkii</name>
    <name type="common">Brown rot fungus</name>
    <dbReference type="NCBI Taxonomy" id="2126942"/>
    <lineage>
        <taxon>Eukaryota</taxon>
        <taxon>Fungi</taxon>
        <taxon>Dikarya</taxon>
        <taxon>Basidiomycota</taxon>
        <taxon>Agaricomycotina</taxon>
        <taxon>Agaricomycetes</taxon>
        <taxon>Polyporales</taxon>
        <taxon>Fomitopsis</taxon>
    </lineage>
</organism>
<evidence type="ECO:0000313" key="10">
    <source>
        <dbReference type="Proteomes" id="UP000015241"/>
    </source>
</evidence>
<keyword evidence="10" id="KW-1185">Reference proteome</keyword>
<dbReference type="HOGENOM" id="CLU_046496_1_0_1"/>
<accession>S8FXD4</accession>
<gene>
    <name evidence="9" type="ORF">FOMPIDRAFT_1117154</name>
</gene>
<dbReference type="GO" id="GO:0005524">
    <property type="term" value="F:ATP binding"/>
    <property type="evidence" value="ECO:0007669"/>
    <property type="project" value="UniProtKB-KW"/>
</dbReference>
<dbReference type="InParanoid" id="S8FXD4"/>
<evidence type="ECO:0000256" key="2">
    <source>
        <dbReference type="ARBA" id="ARBA00012104"/>
    </source>
</evidence>
<evidence type="ECO:0000256" key="1">
    <source>
        <dbReference type="ARBA" id="ARBA00008805"/>
    </source>
</evidence>
<dbReference type="eggNOG" id="KOG2599">
    <property type="taxonomic scope" value="Eukaryota"/>
</dbReference>
<evidence type="ECO:0000256" key="5">
    <source>
        <dbReference type="ARBA" id="ARBA00022777"/>
    </source>
</evidence>
<comment type="similarity">
    <text evidence="1">Belongs to the pyridoxine kinase family.</text>
</comment>
<keyword evidence="6" id="KW-0067">ATP-binding</keyword>
<dbReference type="Proteomes" id="UP000015241">
    <property type="component" value="Unassembled WGS sequence"/>
</dbReference>
<feature type="domain" description="Pyridoxamine kinase/Phosphomethylpyrimidine kinase" evidence="8">
    <location>
        <begin position="110"/>
        <end position="185"/>
    </location>
</feature>
<dbReference type="InterPro" id="IPR029056">
    <property type="entry name" value="Ribokinase-like"/>
</dbReference>